<evidence type="ECO:0000313" key="3">
    <source>
        <dbReference type="Proteomes" id="UP000593890"/>
    </source>
</evidence>
<reference evidence="3" key="1">
    <citation type="submission" date="2020-07" db="EMBL/GenBank/DDBJ databases">
        <title>Complete genome sequencing of Clostridia bacterium strain 12CBH8.</title>
        <authorList>
            <person name="Sakamoto M."/>
            <person name="Murakami T."/>
            <person name="Mori H."/>
        </authorList>
    </citation>
    <scope>NUCLEOTIDE SEQUENCE [LARGE SCALE GENOMIC DNA]</scope>
    <source>
        <strain evidence="3">12CBH8</strain>
    </source>
</reference>
<dbReference type="Proteomes" id="UP000593890">
    <property type="component" value="Chromosome"/>
</dbReference>
<dbReference type="InterPro" id="IPR052018">
    <property type="entry name" value="PHP_domain"/>
</dbReference>
<dbReference type="SMART" id="SM00481">
    <property type="entry name" value="POLIIIAc"/>
    <property type="match status" value="1"/>
</dbReference>
<dbReference type="KEGG" id="sman:C12CBH8_05560"/>
<dbReference type="EMBL" id="AP023321">
    <property type="protein sequence ID" value="BCI59917.1"/>
    <property type="molecule type" value="Genomic_DNA"/>
</dbReference>
<dbReference type="RefSeq" id="WP_215533776.1">
    <property type="nucleotide sequence ID" value="NZ_AP023321.1"/>
</dbReference>
<dbReference type="PANTHER" id="PTHR42924:SF3">
    <property type="entry name" value="POLYMERASE_HISTIDINOL PHOSPHATASE N-TERMINAL DOMAIN-CONTAINING PROTEIN"/>
    <property type="match status" value="1"/>
</dbReference>
<keyword evidence="3" id="KW-1185">Reference proteome</keyword>
<dbReference type="SUPFAM" id="SSF89550">
    <property type="entry name" value="PHP domain-like"/>
    <property type="match status" value="1"/>
</dbReference>
<dbReference type="AlphaFoldDB" id="A0A7I8CZJ9"/>
<dbReference type="Gene3D" id="3.20.20.140">
    <property type="entry name" value="Metal-dependent hydrolases"/>
    <property type="match status" value="1"/>
</dbReference>
<accession>A0A7I8CZJ9</accession>
<evidence type="ECO:0000313" key="2">
    <source>
        <dbReference type="EMBL" id="BCI59917.1"/>
    </source>
</evidence>
<dbReference type="InterPro" id="IPR016195">
    <property type="entry name" value="Pol/histidinol_Pase-like"/>
</dbReference>
<dbReference type="PANTHER" id="PTHR42924">
    <property type="entry name" value="EXONUCLEASE"/>
    <property type="match status" value="1"/>
</dbReference>
<dbReference type="Pfam" id="PF02811">
    <property type="entry name" value="PHP"/>
    <property type="match status" value="1"/>
</dbReference>
<organism evidence="2 3">
    <name type="scientific">Solibaculum mannosilyticum</name>
    <dbReference type="NCBI Taxonomy" id="2780922"/>
    <lineage>
        <taxon>Bacteria</taxon>
        <taxon>Bacillati</taxon>
        <taxon>Bacillota</taxon>
        <taxon>Clostridia</taxon>
        <taxon>Eubacteriales</taxon>
        <taxon>Oscillospiraceae</taxon>
        <taxon>Solibaculum</taxon>
    </lineage>
</organism>
<name>A0A7I8CZJ9_9FIRM</name>
<dbReference type="InterPro" id="IPR003141">
    <property type="entry name" value="Pol/His_phosphatase_N"/>
</dbReference>
<feature type="domain" description="Polymerase/histidinol phosphatase N-terminal" evidence="1">
    <location>
        <begin position="5"/>
        <end position="73"/>
    </location>
</feature>
<dbReference type="CDD" id="cd07432">
    <property type="entry name" value="PHP_HisPPase"/>
    <property type="match status" value="1"/>
</dbReference>
<protein>
    <submittedName>
        <fullName evidence="2">Histidinol-phosphatase</fullName>
    </submittedName>
</protein>
<gene>
    <name evidence="2" type="ORF">C12CBH8_05560</name>
</gene>
<dbReference type="InterPro" id="IPR004013">
    <property type="entry name" value="PHP_dom"/>
</dbReference>
<proteinExistence type="predicted"/>
<sequence length="244" mass="26304">MKIHYDLHIHSALSPCGDNDMTPNNIVNMAKLCGLTMIAVTDHNSCLNCPAAVEAGRQIGVTVVPGMELCTAEDIHVVCLLPDLDASATFSDYVHQKIPPLPADDDIFGRQLIMDEEDNIIGTEPLLLVTAADIGVDQIHDLVASFGGACFPAHIDKSAYSILASLGAIPPEAGFTAAEISSKGDVETLKKEHPILQSIPLFLNSDAHMLDQLRDAGPWLDLPDCSIKSLIDGINNRFPMKWAR</sequence>
<dbReference type="GO" id="GO:0035312">
    <property type="term" value="F:5'-3' DNA exonuclease activity"/>
    <property type="evidence" value="ECO:0007669"/>
    <property type="project" value="TreeGrafter"/>
</dbReference>
<evidence type="ECO:0000259" key="1">
    <source>
        <dbReference type="SMART" id="SM00481"/>
    </source>
</evidence>
<dbReference type="GO" id="GO:0004534">
    <property type="term" value="F:5'-3' RNA exonuclease activity"/>
    <property type="evidence" value="ECO:0007669"/>
    <property type="project" value="TreeGrafter"/>
</dbReference>